<proteinExistence type="predicted"/>
<dbReference type="Gene3D" id="2.60.120.240">
    <property type="entry name" value="Protective antigen, heptamerisation domain"/>
    <property type="match status" value="1"/>
</dbReference>
<dbReference type="Pfam" id="PF07691">
    <property type="entry name" value="PA14"/>
    <property type="match status" value="1"/>
</dbReference>
<dbReference type="SUPFAM" id="SSF50370">
    <property type="entry name" value="Ricin B-like lectins"/>
    <property type="match status" value="1"/>
</dbReference>
<dbReference type="Pfam" id="PF17476">
    <property type="entry name" value="Binary_toxB_3"/>
    <property type="match status" value="1"/>
</dbReference>
<dbReference type="InterPro" id="IPR003896">
    <property type="entry name" value="Bacterial_exotoxin_B"/>
</dbReference>
<dbReference type="SUPFAM" id="SSF56988">
    <property type="entry name" value="Anthrax protective antigen"/>
    <property type="match status" value="1"/>
</dbReference>
<dbReference type="RefSeq" id="WP_098641045.1">
    <property type="nucleotide sequence ID" value="NZ_NVCO01000094.1"/>
</dbReference>
<accession>A0A9X7AIJ9</accession>
<dbReference type="InterPro" id="IPR037524">
    <property type="entry name" value="PA14/GLEYA"/>
</dbReference>
<feature type="domain" description="PA14" evidence="1">
    <location>
        <begin position="19"/>
        <end position="159"/>
    </location>
</feature>
<dbReference type="CDD" id="cd23445">
    <property type="entry name" value="beta-trefoil_Ricin_HA17-like"/>
    <property type="match status" value="1"/>
</dbReference>
<sequence length="906" mass="101829">MFKDCETRKNTKNNTHLDRFQGSLLGYYYTDPYLQDFSMLAVTPNISNFTLKKSDLNGFISKEKQKIQSARWIGSIQPVQDGEYTFSTSDDYHVIMTINGNVILNQGPMKEPIYFKKGTSYELCIEYQQPKTSFSDILVEFQLFWGIHNKKSTFIQKDCLVFPDISVNKTRKSSLIPEMSLFEMENNPILYKNKISRDSDGDGIYDDLETNGYVADGLGRIVAWDEDIHGQDTKYTKYTSNPSRANTAKDPYSDLEKAINYMPASVNTVAQHPLVAAIPEISVDMESFDIIRLSSSGTDTSNSISQNTSTSDTESFSWGLSESLDLGFEGGFIPNVSVNVSSHQDWSNSTTSTFDNGTSESWSSSLHWETGSAARLVARLRFKNRGTAPVYDLAPKFNIVMADGIKSIRTIKAGEDLIANDLTPGSEYPKKGNAPVVLDRQGDFESDDLKIDIQTLNQIESDGALLLQTPEFSGSYNIINGAGQPIYGGEYGRLLEDLKQTTAHIVLDSIKGGLLDRRVATRNENDYKDATPVLTLGEAIKIAFRGTEKNGIIQISNLSIDKYNVDIYVDGPTAAHFEQQLADMPTPDLFQVKLYTLEDDHLIGGNKVPMTIIIKERRPAEGLQDGVYSIQTKMNQEFSMYNDNGLIKMDYASDTPERKFKIAWDSSMKAYTFQQSGTNLALGIENRRLVAKPFDKTNLSQYWSIQKAGENTYTIESISRPLQYMDIEGAWTAPLPGGNVIVWNKNGNANQQWIFGKPLNPENAIKSNYHFDQWEEHSGAIGGVYFKIDKADFLKYVERYKIEIDGFPIEYPWGKPIKHEIVSDQVIKVSTGGAYGVDKQTPIKVWAIDNQGKYILILDRLVNSNATVSRTRSLQSDLSNKSDVEIKFNFYDSTCNIFLNDNHRTK</sequence>
<dbReference type="SMART" id="SM00758">
    <property type="entry name" value="PA14"/>
    <property type="match status" value="1"/>
</dbReference>
<dbReference type="InterPro" id="IPR011658">
    <property type="entry name" value="PA14_dom"/>
</dbReference>
<dbReference type="EMBL" id="NVCO01000094">
    <property type="protein sequence ID" value="PFT38507.1"/>
    <property type="molecule type" value="Genomic_DNA"/>
</dbReference>
<evidence type="ECO:0000259" key="1">
    <source>
        <dbReference type="PROSITE" id="PS51820"/>
    </source>
</evidence>
<name>A0A9X7AIJ9_BACTU</name>
<dbReference type="Proteomes" id="UP000226106">
    <property type="component" value="Unassembled WGS sequence"/>
</dbReference>
<dbReference type="InterPro" id="IPR035992">
    <property type="entry name" value="Ricin_B-like_lectins"/>
</dbReference>
<dbReference type="GO" id="GO:0051260">
    <property type="term" value="P:protein homooligomerization"/>
    <property type="evidence" value="ECO:0007669"/>
    <property type="project" value="InterPro"/>
</dbReference>
<dbReference type="PROSITE" id="PS50231">
    <property type="entry name" value="RICIN_B_LECTIN"/>
    <property type="match status" value="1"/>
</dbReference>
<evidence type="ECO:0000313" key="3">
    <source>
        <dbReference type="Proteomes" id="UP000226106"/>
    </source>
</evidence>
<dbReference type="InterPro" id="IPR035088">
    <property type="entry name" value="PA_Ca-bd"/>
</dbReference>
<dbReference type="InterPro" id="IPR035331">
    <property type="entry name" value="Binary_toxB_3"/>
</dbReference>
<dbReference type="AlphaFoldDB" id="A0A9X7AIJ9"/>
<reference evidence="2 3" key="1">
    <citation type="submission" date="2017-09" db="EMBL/GenBank/DDBJ databases">
        <title>Large-scale bioinformatics analysis of Bacillus genomes uncovers conserved roles of natural products in bacterial physiology.</title>
        <authorList>
            <consortium name="Agbiome Team Llc"/>
            <person name="Bleich R.M."/>
            <person name="Grubbs K.J."/>
            <person name="Santa Maria K.C."/>
            <person name="Allen S.E."/>
            <person name="Farag S."/>
            <person name="Shank E.A."/>
            <person name="Bowers A."/>
        </authorList>
    </citation>
    <scope>NUCLEOTIDE SEQUENCE [LARGE SCALE GENOMIC DNA]</scope>
    <source>
        <strain evidence="2 3">AFS065400</strain>
    </source>
</reference>
<evidence type="ECO:0000313" key="2">
    <source>
        <dbReference type="EMBL" id="PFT38507.1"/>
    </source>
</evidence>
<dbReference type="PROSITE" id="PS51820">
    <property type="entry name" value="PA14"/>
    <property type="match status" value="1"/>
</dbReference>
<gene>
    <name evidence="2" type="ORF">COK72_25820</name>
</gene>
<dbReference type="Pfam" id="PF17475">
    <property type="entry name" value="Binary_toxB_2"/>
    <property type="match status" value="1"/>
</dbReference>
<dbReference type="InterPro" id="IPR037149">
    <property type="entry name" value="PA_heptamer_dom_sf"/>
</dbReference>
<dbReference type="Gene3D" id="3.90.182.10">
    <property type="entry name" value="Toxin - Anthrax Protective Antigen,domain 1"/>
    <property type="match status" value="1"/>
</dbReference>
<dbReference type="PRINTS" id="PR01391">
    <property type="entry name" value="BINARYTOXINB"/>
</dbReference>
<dbReference type="InterPro" id="IPR027439">
    <property type="entry name" value="PA_heptamer_dom"/>
</dbReference>
<protein>
    <recommendedName>
        <fullName evidence="1">PA14 domain-containing protein</fullName>
    </recommendedName>
</protein>
<dbReference type="GO" id="GO:0005576">
    <property type="term" value="C:extracellular region"/>
    <property type="evidence" value="ECO:0007669"/>
    <property type="project" value="InterPro"/>
</dbReference>
<comment type="caution">
    <text evidence="2">The sequence shown here is derived from an EMBL/GenBank/DDBJ whole genome shotgun (WGS) entry which is preliminary data.</text>
</comment>
<dbReference type="Gene3D" id="3.10.20.110">
    <property type="match status" value="1"/>
</dbReference>
<dbReference type="Pfam" id="PF03495">
    <property type="entry name" value="Binary_toxB"/>
    <property type="match status" value="1"/>
</dbReference>
<dbReference type="Gene3D" id="2.80.10.50">
    <property type="match status" value="1"/>
</dbReference>
<organism evidence="2 3">
    <name type="scientific">Bacillus thuringiensis</name>
    <dbReference type="NCBI Taxonomy" id="1428"/>
    <lineage>
        <taxon>Bacteria</taxon>
        <taxon>Bacillati</taxon>
        <taxon>Bacillota</taxon>
        <taxon>Bacilli</taxon>
        <taxon>Bacillales</taxon>
        <taxon>Bacillaceae</taxon>
        <taxon>Bacillus</taxon>
        <taxon>Bacillus cereus group</taxon>
    </lineage>
</organism>